<organism evidence="2">
    <name type="scientific">marine metagenome</name>
    <dbReference type="NCBI Taxonomy" id="408172"/>
    <lineage>
        <taxon>unclassified sequences</taxon>
        <taxon>metagenomes</taxon>
        <taxon>ecological metagenomes</taxon>
    </lineage>
</organism>
<gene>
    <name evidence="2" type="ORF">METZ01_LOCUS158106</name>
</gene>
<accession>A0A382AW14</accession>
<evidence type="ECO:0000256" key="1">
    <source>
        <dbReference type="SAM" id="MobiDB-lite"/>
    </source>
</evidence>
<feature type="compositionally biased region" description="Basic and acidic residues" evidence="1">
    <location>
        <begin position="27"/>
        <end position="39"/>
    </location>
</feature>
<dbReference type="AlphaFoldDB" id="A0A382AW14"/>
<proteinExistence type="predicted"/>
<evidence type="ECO:0000313" key="2">
    <source>
        <dbReference type="EMBL" id="SVB05252.1"/>
    </source>
</evidence>
<sequence length="39" mass="4295">MTQENSPPVPPLGRRSQQPDATAPDGSEIRLLVDERHQA</sequence>
<feature type="non-terminal residue" evidence="2">
    <location>
        <position position="39"/>
    </location>
</feature>
<feature type="region of interest" description="Disordered" evidence="1">
    <location>
        <begin position="1"/>
        <end position="39"/>
    </location>
</feature>
<dbReference type="EMBL" id="UINC01026922">
    <property type="protein sequence ID" value="SVB05252.1"/>
    <property type="molecule type" value="Genomic_DNA"/>
</dbReference>
<reference evidence="2" key="1">
    <citation type="submission" date="2018-05" db="EMBL/GenBank/DDBJ databases">
        <authorList>
            <person name="Lanie J.A."/>
            <person name="Ng W.-L."/>
            <person name="Kazmierczak K.M."/>
            <person name="Andrzejewski T.M."/>
            <person name="Davidsen T.M."/>
            <person name="Wayne K.J."/>
            <person name="Tettelin H."/>
            <person name="Glass J.I."/>
            <person name="Rusch D."/>
            <person name="Podicherti R."/>
            <person name="Tsui H.-C.T."/>
            <person name="Winkler M.E."/>
        </authorList>
    </citation>
    <scope>NUCLEOTIDE SEQUENCE</scope>
</reference>
<name>A0A382AW14_9ZZZZ</name>
<protein>
    <submittedName>
        <fullName evidence="2">Uncharacterized protein</fullName>
    </submittedName>
</protein>